<protein>
    <submittedName>
        <fullName evidence="8">Putative SV2-like protein 1</fullName>
    </submittedName>
</protein>
<evidence type="ECO:0000313" key="9">
    <source>
        <dbReference type="Proteomes" id="UP000037510"/>
    </source>
</evidence>
<name>A0A0L7K4N0_OPEBR</name>
<organism evidence="8 9">
    <name type="scientific">Operophtera brumata</name>
    <name type="common">Winter moth</name>
    <name type="synonym">Phalaena brumata</name>
    <dbReference type="NCBI Taxonomy" id="104452"/>
    <lineage>
        <taxon>Eukaryota</taxon>
        <taxon>Metazoa</taxon>
        <taxon>Ecdysozoa</taxon>
        <taxon>Arthropoda</taxon>
        <taxon>Hexapoda</taxon>
        <taxon>Insecta</taxon>
        <taxon>Pterygota</taxon>
        <taxon>Neoptera</taxon>
        <taxon>Endopterygota</taxon>
        <taxon>Lepidoptera</taxon>
        <taxon>Glossata</taxon>
        <taxon>Ditrysia</taxon>
        <taxon>Geometroidea</taxon>
        <taxon>Geometridae</taxon>
        <taxon>Larentiinae</taxon>
        <taxon>Operophtera</taxon>
    </lineage>
</organism>
<evidence type="ECO:0000256" key="1">
    <source>
        <dbReference type="ARBA" id="ARBA00004141"/>
    </source>
</evidence>
<keyword evidence="5 6" id="KW-0472">Membrane</keyword>
<dbReference type="STRING" id="104452.A0A0L7K4N0"/>
<gene>
    <name evidence="8" type="ORF">OBRU01_25312</name>
</gene>
<evidence type="ECO:0000256" key="3">
    <source>
        <dbReference type="ARBA" id="ARBA00022692"/>
    </source>
</evidence>
<dbReference type="Gene3D" id="1.20.1250.20">
    <property type="entry name" value="MFS general substrate transporter like domains"/>
    <property type="match status" value="1"/>
</dbReference>
<evidence type="ECO:0000256" key="5">
    <source>
        <dbReference type="ARBA" id="ARBA00023136"/>
    </source>
</evidence>
<dbReference type="GO" id="GO:0016020">
    <property type="term" value="C:membrane"/>
    <property type="evidence" value="ECO:0007669"/>
    <property type="project" value="UniProtKB-SubCell"/>
</dbReference>
<evidence type="ECO:0000256" key="4">
    <source>
        <dbReference type="ARBA" id="ARBA00022989"/>
    </source>
</evidence>
<evidence type="ECO:0000256" key="2">
    <source>
        <dbReference type="ARBA" id="ARBA00022448"/>
    </source>
</evidence>
<feature type="signal peptide" evidence="7">
    <location>
        <begin position="1"/>
        <end position="16"/>
    </location>
</feature>
<keyword evidence="3 6" id="KW-0812">Transmembrane</keyword>
<comment type="caution">
    <text evidence="8">The sequence shown here is derived from an EMBL/GenBank/DDBJ whole genome shotgun (WGS) entry which is preliminary data.</text>
</comment>
<dbReference type="PANTHER" id="PTHR23511">
    <property type="entry name" value="SYNAPTIC VESICLE GLYCOPROTEIN 2"/>
    <property type="match status" value="1"/>
</dbReference>
<feature type="non-terminal residue" evidence="8">
    <location>
        <position position="1"/>
    </location>
</feature>
<sequence>MLLMTCLIILSPAVAGVITYPTLKLDFSAELPWLGIAFTPWRLLAVILALPSGLGALALYFFFESPKFLYVITYPTLKLDFSAELPWLGIAFTPWRLLAVILALPSGLGALALYFFFESPKFLYGRGRKEEALDVSTISSEDVIVKKPMSLPRAMFELSSCLFRPPYLNNSFLVWLPHIMNLVRVSLENNLTNHGSVCSLISTQVKHTAENVTVPTSVTPEICVGTIEDNVIFTLIASQSIFSFLNFVISCLPNRKKAVLITILCLSSLSGASINLMPEPISSVFMFMMFTCTCLGMGILASYFVELYPTSY</sequence>
<comment type="subcellular location">
    <subcellularLocation>
        <location evidence="1">Membrane</location>
        <topology evidence="1">Multi-pass membrane protein</topology>
    </subcellularLocation>
</comment>
<evidence type="ECO:0000256" key="7">
    <source>
        <dbReference type="SAM" id="SignalP"/>
    </source>
</evidence>
<evidence type="ECO:0000256" key="6">
    <source>
        <dbReference type="SAM" id="Phobius"/>
    </source>
</evidence>
<keyword evidence="4 6" id="KW-1133">Transmembrane helix</keyword>
<feature type="transmembrane region" description="Helical" evidence="6">
    <location>
        <begin position="231"/>
        <end position="252"/>
    </location>
</feature>
<dbReference type="InterPro" id="IPR036259">
    <property type="entry name" value="MFS_trans_sf"/>
</dbReference>
<accession>A0A0L7K4N0</accession>
<feature type="non-terminal residue" evidence="8">
    <location>
        <position position="312"/>
    </location>
</feature>
<feature type="chain" id="PRO_5005572134" evidence="7">
    <location>
        <begin position="17"/>
        <end position="312"/>
    </location>
</feature>
<feature type="transmembrane region" description="Helical" evidence="6">
    <location>
        <begin position="97"/>
        <end position="117"/>
    </location>
</feature>
<feature type="transmembrane region" description="Helical" evidence="6">
    <location>
        <begin position="39"/>
        <end position="63"/>
    </location>
</feature>
<keyword evidence="9" id="KW-1185">Reference proteome</keyword>
<keyword evidence="7" id="KW-0732">Signal</keyword>
<feature type="transmembrane region" description="Helical" evidence="6">
    <location>
        <begin position="284"/>
        <end position="305"/>
    </location>
</feature>
<evidence type="ECO:0000313" key="8">
    <source>
        <dbReference type="EMBL" id="KOB58258.1"/>
    </source>
</evidence>
<dbReference type="AlphaFoldDB" id="A0A0L7K4N0"/>
<feature type="transmembrane region" description="Helical" evidence="6">
    <location>
        <begin position="259"/>
        <end position="278"/>
    </location>
</feature>
<reference evidence="8 9" key="1">
    <citation type="journal article" date="2015" name="Genome Biol. Evol.">
        <title>The genome of winter moth (Operophtera brumata) provides a genomic perspective on sexual dimorphism and phenology.</title>
        <authorList>
            <person name="Derks M.F."/>
            <person name="Smit S."/>
            <person name="Salis L."/>
            <person name="Schijlen E."/>
            <person name="Bossers A."/>
            <person name="Mateman C."/>
            <person name="Pijl A.S."/>
            <person name="de Ridder D."/>
            <person name="Groenen M.A."/>
            <person name="Visser M.E."/>
            <person name="Megens H.J."/>
        </authorList>
    </citation>
    <scope>NUCLEOTIDE SEQUENCE [LARGE SCALE GENOMIC DNA]</scope>
    <source>
        <strain evidence="8">WM2013NL</strain>
        <tissue evidence="8">Head and thorax</tissue>
    </source>
</reference>
<dbReference type="EMBL" id="JTDY01010294">
    <property type="protein sequence ID" value="KOB58258.1"/>
    <property type="molecule type" value="Genomic_DNA"/>
</dbReference>
<proteinExistence type="predicted"/>
<keyword evidence="2" id="KW-0813">Transport</keyword>
<dbReference type="PANTHER" id="PTHR23511:SF35">
    <property type="entry name" value="MAJOR FACILITATOR SUPERFAMILY (MFS) PROFILE DOMAIN-CONTAINING PROTEIN"/>
    <property type="match status" value="1"/>
</dbReference>
<dbReference type="Proteomes" id="UP000037510">
    <property type="component" value="Unassembled WGS sequence"/>
</dbReference>